<accession>A0A2T3KLJ5</accession>
<dbReference type="Proteomes" id="UP000241426">
    <property type="component" value="Unassembled WGS sequence"/>
</dbReference>
<evidence type="ECO:0008006" key="3">
    <source>
        <dbReference type="Google" id="ProtNLM"/>
    </source>
</evidence>
<organism evidence="1 2">
    <name type="scientific">Photobacterium kishitanii</name>
    <dbReference type="NCBI Taxonomy" id="318456"/>
    <lineage>
        <taxon>Bacteria</taxon>
        <taxon>Pseudomonadati</taxon>
        <taxon>Pseudomonadota</taxon>
        <taxon>Gammaproteobacteria</taxon>
        <taxon>Vibrionales</taxon>
        <taxon>Vibrionaceae</taxon>
        <taxon>Photobacterium</taxon>
    </lineage>
</organism>
<sequence length="596" mass="67810">MKQELTTTIETRIPKLLLPLVDDVMLKYSEIYSHAKWCYFARKNRGETINKPSFCREFQIPSRLYNAIKGDVDGMIQSQLSNIQRYIVEAHQKIADAEAYIEEQQSKIAVLNAPSRQSKTNTVALDKAYRAIRGKRRLIQRKQSAVEKWLSQLESGRVSVCAGSRKVFSKQHSLFENGYRSHKQWLKDYRLARNDEFYIKGSKDEATGNTLCRLTKDGDQYALTLSLPESMKEQGFLQNLVLNNLTFNYKSSILDDAITDNQRRAELGSKANLSSQFILANHTKNIEEMKIRNNNIVSNMMKRGDSKQKVDDAIKSYEKRLTAFSAPTKSNLLCDFGQAISYRFKHDSKGWRVIVTITRTVDQPYITNAINGCIGIDLNEHHLAVTEVDSNGGKVGTEDLFFHKNKSHDISSRQTRTALEEAIKMVIAKAIATKKPIAIEDLDFKVSKANLKKGFNQTFNRTVSSMITARFLAVLKARCIENGIELKIVKAAYTSMIGRIKFANQFKFNIHAAAAMSIARRGMGKIDLNFPSKVIIVVRNLQMTFPVPEDTGKYDAFGYYKLVKAAYDNWLKFTLVLLRENTKVLTQGGYDEDIFI</sequence>
<reference evidence="1 2" key="1">
    <citation type="submission" date="2018-01" db="EMBL/GenBank/DDBJ databases">
        <title>Whole genome sequencing of Histamine producing bacteria.</title>
        <authorList>
            <person name="Butler K."/>
        </authorList>
    </citation>
    <scope>NUCLEOTIDE SEQUENCE [LARGE SCALE GENOMIC DNA]</scope>
    <source>
        <strain evidence="1 2">FS-7.2</strain>
    </source>
</reference>
<dbReference type="EMBL" id="PYNF01000003">
    <property type="protein sequence ID" value="PSV00588.1"/>
    <property type="molecule type" value="Genomic_DNA"/>
</dbReference>
<dbReference type="RefSeq" id="WP_107289218.1">
    <property type="nucleotide sequence ID" value="NZ_PYNF01000003.1"/>
</dbReference>
<evidence type="ECO:0000313" key="2">
    <source>
        <dbReference type="Proteomes" id="UP000241426"/>
    </source>
</evidence>
<proteinExistence type="predicted"/>
<evidence type="ECO:0000313" key="1">
    <source>
        <dbReference type="EMBL" id="PSV00588.1"/>
    </source>
</evidence>
<comment type="caution">
    <text evidence="1">The sequence shown here is derived from an EMBL/GenBank/DDBJ whole genome shotgun (WGS) entry which is preliminary data.</text>
</comment>
<dbReference type="AlphaFoldDB" id="A0A2T3KLJ5"/>
<protein>
    <recommendedName>
        <fullName evidence="3">Transposase</fullName>
    </recommendedName>
</protein>
<name>A0A2T3KLJ5_9GAMM</name>
<gene>
    <name evidence="1" type="ORF">C9J27_05485</name>
</gene>